<feature type="domain" description="Inhibitor I9" evidence="12">
    <location>
        <begin position="34"/>
        <end position="113"/>
    </location>
</feature>
<feature type="domain" description="PA" evidence="11">
    <location>
        <begin position="422"/>
        <end position="481"/>
    </location>
</feature>
<dbReference type="Gene3D" id="3.40.50.200">
    <property type="entry name" value="Peptidase S8/S53 domain"/>
    <property type="match status" value="1"/>
</dbReference>
<dbReference type="InterPro" id="IPR041469">
    <property type="entry name" value="Subtilisin-like_FN3"/>
</dbReference>
<dbReference type="CDD" id="cd02120">
    <property type="entry name" value="PA_subtilisin_like"/>
    <property type="match status" value="1"/>
</dbReference>
<dbReference type="FunFam" id="3.50.30.30:FF:000005">
    <property type="entry name" value="subtilisin-like protease SBT1.5"/>
    <property type="match status" value="1"/>
</dbReference>
<evidence type="ECO:0000313" key="14">
    <source>
        <dbReference type="EMBL" id="KAH9289614.1"/>
    </source>
</evidence>
<keyword evidence="5 7" id="KW-0720">Serine protease</keyword>
<dbReference type="Pfam" id="PF05922">
    <property type="entry name" value="Inhibitor_I9"/>
    <property type="match status" value="1"/>
</dbReference>
<dbReference type="FunFam" id="3.40.50.200:FF:000006">
    <property type="entry name" value="Subtilisin-like protease SBT1.5"/>
    <property type="match status" value="1"/>
</dbReference>
<accession>A0AA38F265</accession>
<feature type="domain" description="Subtilisin-like protease fibronectin type-III" evidence="13">
    <location>
        <begin position="685"/>
        <end position="772"/>
    </location>
</feature>
<dbReference type="InterPro" id="IPR010259">
    <property type="entry name" value="S8pro/Inhibitor_I9"/>
</dbReference>
<dbReference type="FunFam" id="3.30.70.80:FF:000002">
    <property type="entry name" value="Subtilisin-like protease SBT5.3"/>
    <property type="match status" value="1"/>
</dbReference>
<name>A0AA38F265_TAXCH</name>
<keyword evidence="2 7" id="KW-0645">Protease</keyword>
<feature type="active site" description="Charge relay system" evidence="6 7">
    <location>
        <position position="228"/>
    </location>
</feature>
<dbReference type="PRINTS" id="PR00723">
    <property type="entry name" value="SUBTILISIN"/>
</dbReference>
<gene>
    <name evidence="14" type="ORF">KI387_033731</name>
</gene>
<dbReference type="PROSITE" id="PS00138">
    <property type="entry name" value="SUBTILASE_SER"/>
    <property type="match status" value="1"/>
</dbReference>
<dbReference type="InterPro" id="IPR023828">
    <property type="entry name" value="Peptidase_S8_Ser-AS"/>
</dbReference>
<dbReference type="InterPro" id="IPR036852">
    <property type="entry name" value="Peptidase_S8/S53_dom_sf"/>
</dbReference>
<organism evidence="14 15">
    <name type="scientific">Taxus chinensis</name>
    <name type="common">Chinese yew</name>
    <name type="synonym">Taxus wallichiana var. chinensis</name>
    <dbReference type="NCBI Taxonomy" id="29808"/>
    <lineage>
        <taxon>Eukaryota</taxon>
        <taxon>Viridiplantae</taxon>
        <taxon>Streptophyta</taxon>
        <taxon>Embryophyta</taxon>
        <taxon>Tracheophyta</taxon>
        <taxon>Spermatophyta</taxon>
        <taxon>Pinopsida</taxon>
        <taxon>Pinidae</taxon>
        <taxon>Conifers II</taxon>
        <taxon>Cupressales</taxon>
        <taxon>Taxaceae</taxon>
        <taxon>Taxus</taxon>
    </lineage>
</organism>
<evidence type="ECO:0000256" key="9">
    <source>
        <dbReference type="SAM" id="SignalP"/>
    </source>
</evidence>
<evidence type="ECO:0000259" key="12">
    <source>
        <dbReference type="Pfam" id="PF05922"/>
    </source>
</evidence>
<feature type="region of interest" description="Disordered" evidence="8">
    <location>
        <begin position="218"/>
        <end position="238"/>
    </location>
</feature>
<evidence type="ECO:0008006" key="16">
    <source>
        <dbReference type="Google" id="ProtNLM"/>
    </source>
</evidence>
<feature type="chain" id="PRO_5041220785" description="Subtilisin-like protease SBT5.6" evidence="9">
    <location>
        <begin position="32"/>
        <end position="772"/>
    </location>
</feature>
<dbReference type="Proteomes" id="UP000824469">
    <property type="component" value="Unassembled WGS sequence"/>
</dbReference>
<dbReference type="SUPFAM" id="SSF52743">
    <property type="entry name" value="Subtilisin-like"/>
    <property type="match status" value="1"/>
</dbReference>
<dbReference type="GO" id="GO:0006508">
    <property type="term" value="P:proteolysis"/>
    <property type="evidence" value="ECO:0007669"/>
    <property type="project" value="UniProtKB-KW"/>
</dbReference>
<feature type="domain" description="Peptidase S8/S53" evidence="10">
    <location>
        <begin position="144"/>
        <end position="634"/>
    </location>
</feature>
<dbReference type="CDD" id="cd04852">
    <property type="entry name" value="Peptidases_S8_3"/>
    <property type="match status" value="1"/>
</dbReference>
<dbReference type="InterPro" id="IPR037045">
    <property type="entry name" value="S8pro/Inhibitor_I9_sf"/>
</dbReference>
<dbReference type="InterPro" id="IPR015500">
    <property type="entry name" value="Peptidase_S8_subtilisin-rel"/>
</dbReference>
<dbReference type="AlphaFoldDB" id="A0AA38F265"/>
<dbReference type="InterPro" id="IPR003137">
    <property type="entry name" value="PA_domain"/>
</dbReference>
<keyword evidence="4 7" id="KW-0378">Hydrolase</keyword>
<evidence type="ECO:0000256" key="5">
    <source>
        <dbReference type="ARBA" id="ARBA00022825"/>
    </source>
</evidence>
<feature type="signal peptide" evidence="9">
    <location>
        <begin position="1"/>
        <end position="31"/>
    </location>
</feature>
<dbReference type="Gene3D" id="3.30.70.80">
    <property type="entry name" value="Peptidase S8 propeptide/proteinase inhibitor I9"/>
    <property type="match status" value="1"/>
</dbReference>
<evidence type="ECO:0000256" key="2">
    <source>
        <dbReference type="ARBA" id="ARBA00022670"/>
    </source>
</evidence>
<sequence>MGLGWMNLAMVVAVVVLHLLACCCFLGCVSAKEVYIVYSGDHGGLQQEEVSDMHYSMLASVKESVDEARESLLYSYKHCFNGFAAHLSPAEASAMSEMEGVISVFPSKGRRMHTTRSWSFLGIGDGSEQDESTSNTLWKQANYGQDTIVGLLDSGVWPESESFKDHGMPSIPSSWKGICQEGEDFNVSHCNKKLIGARYYLKGYETYYGPLNVTATPDFRSPRDRDGHGTHTSSTAAGREVNDASALGGFAGGKAAGGAPMARLAMYKVCWPLPGGDSAGENTCTDADMLAALDDALADGVHVLSISIGSSGKPEEYSRDAIALGSLYAVKRGVVVACSAGNDGPKPATSSNVAPWIITVAANSVDRDFPSPVVLGDGTKVKGQTVTPYKLEDKFYPMVFAADAVLPTVNKANMSAGQCLPGSLDPEKVKGKIVFCLRGNGPRVGKGLEVKRAGGAAVILGNLPANGAEISVDAYVLPGTAVISNDTTIILSYINSTSKPLAQIVPAKTVLGTKPAPFMAAFSSKGPNLLNPNILKPDITAPGLNILAAWSPATSPTKLLADDRHVKYNIVSGTSMSCPHVAGTTALLKIIHPDWSPAAIKSAIMTTAIVTNNNGHPMTDASGIPATPFSYGSGQLNPNQASDPGLIYDATIEDYFLFLCSSGINANNALNTTFKCPESPPKSNDLNYPSIAIANLADTENITRTVTNVGGKSEYTVSVDEPPGVSVNIHPKKLSFQSSGEKQTFAVQFTLNKALNQEYVFGSYTWNDGVHK</sequence>
<dbReference type="InterPro" id="IPR034197">
    <property type="entry name" value="Peptidases_S8_3"/>
</dbReference>
<dbReference type="Pfam" id="PF17766">
    <property type="entry name" value="fn3_6"/>
    <property type="match status" value="1"/>
</dbReference>
<dbReference type="GO" id="GO:0004252">
    <property type="term" value="F:serine-type endopeptidase activity"/>
    <property type="evidence" value="ECO:0007669"/>
    <property type="project" value="UniProtKB-UniRule"/>
</dbReference>
<dbReference type="InterPro" id="IPR045051">
    <property type="entry name" value="SBT"/>
</dbReference>
<evidence type="ECO:0000259" key="10">
    <source>
        <dbReference type="Pfam" id="PF00082"/>
    </source>
</evidence>
<feature type="active site" description="Charge relay system" evidence="6 7">
    <location>
        <position position="575"/>
    </location>
</feature>
<evidence type="ECO:0000256" key="3">
    <source>
        <dbReference type="ARBA" id="ARBA00022729"/>
    </source>
</evidence>
<dbReference type="PANTHER" id="PTHR10795">
    <property type="entry name" value="PROPROTEIN CONVERTASE SUBTILISIN/KEXIN"/>
    <property type="match status" value="1"/>
</dbReference>
<reference evidence="14 15" key="1">
    <citation type="journal article" date="2021" name="Nat. Plants">
        <title>The Taxus genome provides insights into paclitaxel biosynthesis.</title>
        <authorList>
            <person name="Xiong X."/>
            <person name="Gou J."/>
            <person name="Liao Q."/>
            <person name="Li Y."/>
            <person name="Zhou Q."/>
            <person name="Bi G."/>
            <person name="Li C."/>
            <person name="Du R."/>
            <person name="Wang X."/>
            <person name="Sun T."/>
            <person name="Guo L."/>
            <person name="Liang H."/>
            <person name="Lu P."/>
            <person name="Wu Y."/>
            <person name="Zhang Z."/>
            <person name="Ro D.K."/>
            <person name="Shang Y."/>
            <person name="Huang S."/>
            <person name="Yan J."/>
        </authorList>
    </citation>
    <scope>NUCLEOTIDE SEQUENCE [LARGE SCALE GENOMIC DNA]</scope>
    <source>
        <strain evidence="14">Ta-2019</strain>
    </source>
</reference>
<dbReference type="EMBL" id="JAHRHJ020003813">
    <property type="protein sequence ID" value="KAH9289614.1"/>
    <property type="molecule type" value="Genomic_DNA"/>
</dbReference>
<dbReference type="Pfam" id="PF00082">
    <property type="entry name" value="Peptidase_S8"/>
    <property type="match status" value="1"/>
</dbReference>
<keyword evidence="3 9" id="KW-0732">Signal</keyword>
<evidence type="ECO:0000256" key="6">
    <source>
        <dbReference type="PIRSR" id="PIRSR615500-1"/>
    </source>
</evidence>
<feature type="compositionally biased region" description="Basic and acidic residues" evidence="8">
    <location>
        <begin position="220"/>
        <end position="229"/>
    </location>
</feature>
<comment type="caution">
    <text evidence="14">The sequence shown here is derived from an EMBL/GenBank/DDBJ whole genome shotgun (WGS) entry which is preliminary data.</text>
</comment>
<dbReference type="Pfam" id="PF02225">
    <property type="entry name" value="PA"/>
    <property type="match status" value="1"/>
</dbReference>
<feature type="non-terminal residue" evidence="14">
    <location>
        <position position="772"/>
    </location>
</feature>
<evidence type="ECO:0000256" key="8">
    <source>
        <dbReference type="SAM" id="MobiDB-lite"/>
    </source>
</evidence>
<dbReference type="PROSITE" id="PS51892">
    <property type="entry name" value="SUBTILASE"/>
    <property type="match status" value="1"/>
</dbReference>
<dbReference type="Gene3D" id="2.60.40.2310">
    <property type="match status" value="1"/>
</dbReference>
<proteinExistence type="inferred from homology"/>
<evidence type="ECO:0000256" key="7">
    <source>
        <dbReference type="PROSITE-ProRule" id="PRU01240"/>
    </source>
</evidence>
<evidence type="ECO:0000313" key="15">
    <source>
        <dbReference type="Proteomes" id="UP000824469"/>
    </source>
</evidence>
<dbReference type="OMA" id="EEHHHSY"/>
<protein>
    <recommendedName>
        <fullName evidence="16">Subtilisin-like protease SBT5.6</fullName>
    </recommendedName>
</protein>
<keyword evidence="15" id="KW-1185">Reference proteome</keyword>
<feature type="active site" description="Charge relay system" evidence="6 7">
    <location>
        <position position="153"/>
    </location>
</feature>
<dbReference type="InterPro" id="IPR000209">
    <property type="entry name" value="Peptidase_S8/S53_dom"/>
</dbReference>
<evidence type="ECO:0000256" key="4">
    <source>
        <dbReference type="ARBA" id="ARBA00022801"/>
    </source>
</evidence>
<comment type="similarity">
    <text evidence="1 7">Belongs to the peptidase S8 family.</text>
</comment>
<evidence type="ECO:0000256" key="1">
    <source>
        <dbReference type="ARBA" id="ARBA00011073"/>
    </source>
</evidence>
<evidence type="ECO:0000259" key="13">
    <source>
        <dbReference type="Pfam" id="PF17766"/>
    </source>
</evidence>
<evidence type="ECO:0000259" key="11">
    <source>
        <dbReference type="Pfam" id="PF02225"/>
    </source>
</evidence>
<dbReference type="Gene3D" id="3.50.30.30">
    <property type="match status" value="1"/>
</dbReference>